<keyword evidence="4" id="KW-1185">Reference proteome</keyword>
<proteinExistence type="predicted"/>
<reference evidence="2" key="2">
    <citation type="submission" date="2020-01" db="EMBL/GenBank/DDBJ databases">
        <authorList>
            <person name="Korhonen P.K.K."/>
            <person name="Guangxu M.G."/>
            <person name="Wang T.W."/>
            <person name="Stroehlein A.J.S."/>
            <person name="Young N.D."/>
            <person name="Ang C.-S.A."/>
            <person name="Fernando D.W.F."/>
            <person name="Lu H.L."/>
            <person name="Taylor S.T."/>
            <person name="Ehtesham M.E.M."/>
            <person name="Najaraj S.H.N."/>
            <person name="Harsha G.H.G."/>
            <person name="Madugundu A.M."/>
            <person name="Renuse S.R."/>
            <person name="Holt D.H."/>
            <person name="Pandey A.P."/>
            <person name="Papenfuss A.P."/>
            <person name="Gasser R.B.G."/>
            <person name="Fischer K.F."/>
        </authorList>
    </citation>
    <scope>NUCLEOTIDE SEQUENCE</scope>
    <source>
        <strain evidence="2">SSS_KF_BRIS2020</strain>
    </source>
</reference>
<feature type="transmembrane region" description="Helical" evidence="1">
    <location>
        <begin position="12"/>
        <end position="36"/>
    </location>
</feature>
<evidence type="ECO:0000313" key="4">
    <source>
        <dbReference type="Proteomes" id="UP000070412"/>
    </source>
</evidence>
<keyword evidence="1" id="KW-0812">Transmembrane</keyword>
<keyword evidence="1" id="KW-1133">Transmembrane helix</keyword>
<sequence length="346" mass="40113">MKIAMKNFLHKLLITIIIVFYCYTLLELITVKQFFIKRLIELHQERRELDSIVIESKRSSKKEKFVEQNSNNTKISNTNSIFIDNDDQNQSDQELDLNRIRNKQDQQIIDGLSFDSFRLNQSISTDNTTTITTSPNSVHSKTISFVVIVTIIIIETIYCFLYIFIVKQSRFWPVICFGLLSLLSLLQRLIQPFADDDAVLNFHDDLIALISLTDAVEIFISILETSLVFSYALLLKGDNNNRRYQSRLVTISTRNDPIEESGQEMRTLSNELMFGLSNLEMIEENNQQSNLRQQMAFTDGSDERDNLMALSEPDTILIRSKRTILNRCKQGVNYLFGIPKQFCLNY</sequence>
<name>A0A834REK1_SARSC</name>
<feature type="transmembrane region" description="Helical" evidence="1">
    <location>
        <begin position="171"/>
        <end position="190"/>
    </location>
</feature>
<dbReference type="EnsemblMetazoa" id="SSS_887s_mrna">
    <property type="protein sequence ID" value="KAF7495303.1"/>
    <property type="gene ID" value="SSS_887"/>
</dbReference>
<reference evidence="4" key="1">
    <citation type="journal article" date="2020" name="PLoS Negl. Trop. Dis.">
        <title>High-quality nuclear genome for Sarcoptes scabiei-A critical resource for a neglected parasite.</title>
        <authorList>
            <person name="Korhonen P.K."/>
            <person name="Gasser R.B."/>
            <person name="Ma G."/>
            <person name="Wang T."/>
            <person name="Stroehlein A.J."/>
            <person name="Young N.D."/>
            <person name="Ang C.S."/>
            <person name="Fernando D.D."/>
            <person name="Lu H.C."/>
            <person name="Taylor S."/>
            <person name="Reynolds S.L."/>
            <person name="Mofiz E."/>
            <person name="Najaraj S.H."/>
            <person name="Gowda H."/>
            <person name="Madugundu A."/>
            <person name="Renuse S."/>
            <person name="Holt D."/>
            <person name="Pandey A."/>
            <person name="Papenfuss A.T."/>
            <person name="Fischer K."/>
        </authorList>
    </citation>
    <scope>NUCLEOTIDE SEQUENCE [LARGE SCALE GENOMIC DNA]</scope>
</reference>
<protein>
    <submittedName>
        <fullName evidence="2 3">Uncharacterized protein</fullName>
    </submittedName>
</protein>
<feature type="transmembrane region" description="Helical" evidence="1">
    <location>
        <begin position="210"/>
        <end position="234"/>
    </location>
</feature>
<evidence type="ECO:0000313" key="3">
    <source>
        <dbReference type="EnsemblMetazoa" id="KAF7495303.1"/>
    </source>
</evidence>
<organism evidence="2">
    <name type="scientific">Sarcoptes scabiei</name>
    <name type="common">Itch mite</name>
    <name type="synonym">Acarus scabiei</name>
    <dbReference type="NCBI Taxonomy" id="52283"/>
    <lineage>
        <taxon>Eukaryota</taxon>
        <taxon>Metazoa</taxon>
        <taxon>Ecdysozoa</taxon>
        <taxon>Arthropoda</taxon>
        <taxon>Chelicerata</taxon>
        <taxon>Arachnida</taxon>
        <taxon>Acari</taxon>
        <taxon>Acariformes</taxon>
        <taxon>Sarcoptiformes</taxon>
        <taxon>Astigmata</taxon>
        <taxon>Psoroptidia</taxon>
        <taxon>Sarcoptoidea</taxon>
        <taxon>Sarcoptidae</taxon>
        <taxon>Sarcoptinae</taxon>
        <taxon>Sarcoptes</taxon>
    </lineage>
</organism>
<evidence type="ECO:0000313" key="2">
    <source>
        <dbReference type="EMBL" id="KAF7495303.1"/>
    </source>
</evidence>
<dbReference type="Proteomes" id="UP000070412">
    <property type="component" value="Unassembled WGS sequence"/>
</dbReference>
<gene>
    <name evidence="2" type="ORF">SSS_887</name>
</gene>
<keyword evidence="1" id="KW-0472">Membrane</keyword>
<dbReference type="OrthoDB" id="10631091at2759"/>
<dbReference type="AlphaFoldDB" id="A0A834REK1"/>
<evidence type="ECO:0000256" key="1">
    <source>
        <dbReference type="SAM" id="Phobius"/>
    </source>
</evidence>
<dbReference type="EMBL" id="WVUK01000048">
    <property type="protein sequence ID" value="KAF7495303.1"/>
    <property type="molecule type" value="Genomic_DNA"/>
</dbReference>
<reference evidence="3" key="3">
    <citation type="submission" date="2022-06" db="UniProtKB">
        <authorList>
            <consortium name="EnsemblMetazoa"/>
        </authorList>
    </citation>
    <scope>IDENTIFICATION</scope>
</reference>
<feature type="transmembrane region" description="Helical" evidence="1">
    <location>
        <begin position="143"/>
        <end position="164"/>
    </location>
</feature>
<accession>A0A834REK1</accession>